<evidence type="ECO:0000256" key="2">
    <source>
        <dbReference type="ARBA" id="ARBA00009368"/>
    </source>
</evidence>
<proteinExistence type="inferred from homology"/>
<evidence type="ECO:0000256" key="1">
    <source>
        <dbReference type="ARBA" id="ARBA00004123"/>
    </source>
</evidence>
<reference evidence="8" key="2">
    <citation type="submission" date="2020-11" db="EMBL/GenBank/DDBJ databases">
        <authorList>
            <consortium name="DOE Joint Genome Institute"/>
            <person name="Kuo A."/>
            <person name="Miyauchi S."/>
            <person name="Kiss E."/>
            <person name="Drula E."/>
            <person name="Kohler A."/>
            <person name="Sanchez-Garcia M."/>
            <person name="Andreopoulos B."/>
            <person name="Barry K.W."/>
            <person name="Bonito G."/>
            <person name="Buee M."/>
            <person name="Carver A."/>
            <person name="Chen C."/>
            <person name="Cichocki N."/>
            <person name="Clum A."/>
            <person name="Culley D."/>
            <person name="Crous P.W."/>
            <person name="Fauchery L."/>
            <person name="Girlanda M."/>
            <person name="Hayes R."/>
            <person name="Keri Z."/>
            <person name="Labutti K."/>
            <person name="Lipzen A."/>
            <person name="Lombard V."/>
            <person name="Magnuson J."/>
            <person name="Maillard F."/>
            <person name="Morin E."/>
            <person name="Murat C."/>
            <person name="Nolan M."/>
            <person name="Ohm R."/>
            <person name="Pangilinan J."/>
            <person name="Pereira M."/>
            <person name="Perotto S."/>
            <person name="Peter M."/>
            <person name="Riley R."/>
            <person name="Sitrit Y."/>
            <person name="Stielow B."/>
            <person name="Szollosi G."/>
            <person name="Zifcakova L."/>
            <person name="Stursova M."/>
            <person name="Spatafora J.W."/>
            <person name="Tedersoo L."/>
            <person name="Vaario L.-M."/>
            <person name="Yamada A."/>
            <person name="Yan M."/>
            <person name="Wang P."/>
            <person name="Xu J."/>
            <person name="Bruns T."/>
            <person name="Baldrian P."/>
            <person name="Vilgalys R."/>
            <person name="Henrissat B."/>
            <person name="Grigoriev I.V."/>
            <person name="Hibbett D."/>
            <person name="Nagy L.G."/>
            <person name="Martin F.M."/>
        </authorList>
    </citation>
    <scope>NUCLEOTIDE SEQUENCE</scope>
    <source>
        <strain evidence="8">UH-Tt-Lm1</strain>
    </source>
</reference>
<dbReference type="OrthoDB" id="153872at2759"/>
<keyword evidence="3" id="KW-0805">Transcription regulation</keyword>
<evidence type="ECO:0000313" key="9">
    <source>
        <dbReference type="Proteomes" id="UP000736335"/>
    </source>
</evidence>
<dbReference type="PANTHER" id="PTHR12228">
    <property type="entry name" value="TRANSCRIPTION INITIATION FACTOR TFIID 55 KD SUBUNIT-RELATED"/>
    <property type="match status" value="1"/>
</dbReference>
<evidence type="ECO:0000313" key="8">
    <source>
        <dbReference type="EMBL" id="KAF9791260.1"/>
    </source>
</evidence>
<gene>
    <name evidence="8" type="ORF">BJ322DRAFT_1040762</name>
</gene>
<protein>
    <submittedName>
        <fullName evidence="8">TAFII55 protein conserved region-domain-containing protein</fullName>
    </submittedName>
</protein>
<evidence type="ECO:0000256" key="6">
    <source>
        <dbReference type="SAM" id="MobiDB-lite"/>
    </source>
</evidence>
<keyword evidence="5" id="KW-0539">Nucleus</keyword>
<dbReference type="EMBL" id="WIUZ02000002">
    <property type="protein sequence ID" value="KAF9791260.1"/>
    <property type="molecule type" value="Genomic_DNA"/>
</dbReference>
<feature type="region of interest" description="Disordered" evidence="6">
    <location>
        <begin position="52"/>
        <end position="76"/>
    </location>
</feature>
<feature type="compositionally biased region" description="Acidic residues" evidence="6">
    <location>
        <begin position="479"/>
        <end position="500"/>
    </location>
</feature>
<dbReference type="Proteomes" id="UP000736335">
    <property type="component" value="Unassembled WGS sequence"/>
</dbReference>
<evidence type="ECO:0000259" key="7">
    <source>
        <dbReference type="SMART" id="SM01370"/>
    </source>
</evidence>
<feature type="compositionally biased region" description="Acidic residues" evidence="6">
    <location>
        <begin position="369"/>
        <end position="398"/>
    </location>
</feature>
<sequence>MVSRFIGNRERLGLCPSVLRSAQQSIAMQEDLIVVDDNDLSGFGLDITTNPDSFYGNPPTPATPMSTGVSTSGRPRRTVSMAQTPIISDSSDRLRGLQKAKSQPKLKLKLSEKAAAQAPGMSFLGPYDRELDSDDEEELAFEEQFILRLPPGEDCEKLRKTVSSREISDDVWFKFKDSRRGVFHVGNSTYSSRLVDLPCVIESQKTLDNKQMFKVADICQMLVVQDKIVDEHHQPERKFDVDEFLWPHGITPPLHWVRKRRFRKRINKRTIESVEEAVERLLEADAQASDVKYEILENVNPDLSDSELVDRDPIVNPITPGPTSEAGDLATPADFGEDEGAHDDKSDEEPDGEIDEELAAELDMVFGDQGEEGDEDDDDDEDDEDDSEEEEEDEDDETSQSMKLLNEEIRDLSAAVAKKEHEIASSSNPLIKRRFEDALRKLKADLEMKVAQRDEAKERLRLQREGISPEDADRGPSVEQEDNEDDLFGDEGQEDMMDIG</sequence>
<dbReference type="PANTHER" id="PTHR12228:SF0">
    <property type="entry name" value="TATA-BOX BINDING PROTEIN ASSOCIATED FACTOR 7"/>
    <property type="match status" value="1"/>
</dbReference>
<dbReference type="AlphaFoldDB" id="A0A9P6HNZ4"/>
<dbReference type="GO" id="GO:0051123">
    <property type="term" value="P:RNA polymerase II preinitiation complex assembly"/>
    <property type="evidence" value="ECO:0007669"/>
    <property type="project" value="TreeGrafter"/>
</dbReference>
<keyword evidence="9" id="KW-1185">Reference proteome</keyword>
<comment type="subcellular location">
    <subcellularLocation>
        <location evidence="1">Nucleus</location>
    </subcellularLocation>
</comment>
<evidence type="ECO:0000256" key="5">
    <source>
        <dbReference type="ARBA" id="ARBA00023242"/>
    </source>
</evidence>
<feature type="region of interest" description="Disordered" evidence="6">
    <location>
        <begin position="452"/>
        <end position="500"/>
    </location>
</feature>
<dbReference type="CDD" id="cd08047">
    <property type="entry name" value="TAF7"/>
    <property type="match status" value="1"/>
</dbReference>
<dbReference type="GO" id="GO:0016251">
    <property type="term" value="F:RNA polymerase II general transcription initiation factor activity"/>
    <property type="evidence" value="ECO:0007669"/>
    <property type="project" value="TreeGrafter"/>
</dbReference>
<feature type="domain" description="TAFII55 protein conserved region" evidence="7">
    <location>
        <begin position="141"/>
        <end position="290"/>
    </location>
</feature>
<organism evidence="8 9">
    <name type="scientific">Thelephora terrestris</name>
    <dbReference type="NCBI Taxonomy" id="56493"/>
    <lineage>
        <taxon>Eukaryota</taxon>
        <taxon>Fungi</taxon>
        <taxon>Dikarya</taxon>
        <taxon>Basidiomycota</taxon>
        <taxon>Agaricomycotina</taxon>
        <taxon>Agaricomycetes</taxon>
        <taxon>Thelephorales</taxon>
        <taxon>Thelephoraceae</taxon>
        <taxon>Thelephora</taxon>
    </lineage>
</organism>
<feature type="compositionally biased region" description="Basic and acidic residues" evidence="6">
    <location>
        <begin position="452"/>
        <end position="464"/>
    </location>
</feature>
<evidence type="ECO:0000256" key="3">
    <source>
        <dbReference type="ARBA" id="ARBA00023015"/>
    </source>
</evidence>
<dbReference type="InterPro" id="IPR037817">
    <property type="entry name" value="TAF7"/>
</dbReference>
<reference evidence="8" key="1">
    <citation type="journal article" date="2020" name="Nat. Commun.">
        <title>Large-scale genome sequencing of mycorrhizal fungi provides insights into the early evolution of symbiotic traits.</title>
        <authorList>
            <person name="Miyauchi S."/>
            <person name="Kiss E."/>
            <person name="Kuo A."/>
            <person name="Drula E."/>
            <person name="Kohler A."/>
            <person name="Sanchez-Garcia M."/>
            <person name="Morin E."/>
            <person name="Andreopoulos B."/>
            <person name="Barry K.W."/>
            <person name="Bonito G."/>
            <person name="Buee M."/>
            <person name="Carver A."/>
            <person name="Chen C."/>
            <person name="Cichocki N."/>
            <person name="Clum A."/>
            <person name="Culley D."/>
            <person name="Crous P.W."/>
            <person name="Fauchery L."/>
            <person name="Girlanda M."/>
            <person name="Hayes R.D."/>
            <person name="Keri Z."/>
            <person name="LaButti K."/>
            <person name="Lipzen A."/>
            <person name="Lombard V."/>
            <person name="Magnuson J."/>
            <person name="Maillard F."/>
            <person name="Murat C."/>
            <person name="Nolan M."/>
            <person name="Ohm R.A."/>
            <person name="Pangilinan J."/>
            <person name="Pereira M.F."/>
            <person name="Perotto S."/>
            <person name="Peter M."/>
            <person name="Pfister S."/>
            <person name="Riley R."/>
            <person name="Sitrit Y."/>
            <person name="Stielow J.B."/>
            <person name="Szollosi G."/>
            <person name="Zifcakova L."/>
            <person name="Stursova M."/>
            <person name="Spatafora J.W."/>
            <person name="Tedersoo L."/>
            <person name="Vaario L.M."/>
            <person name="Yamada A."/>
            <person name="Yan M."/>
            <person name="Wang P."/>
            <person name="Xu J."/>
            <person name="Bruns T."/>
            <person name="Baldrian P."/>
            <person name="Vilgalys R."/>
            <person name="Dunand C."/>
            <person name="Henrissat B."/>
            <person name="Grigoriev I.V."/>
            <person name="Hibbett D."/>
            <person name="Nagy L.G."/>
            <person name="Martin F.M."/>
        </authorList>
    </citation>
    <scope>NUCLEOTIDE SEQUENCE</scope>
    <source>
        <strain evidence="8">UH-Tt-Lm1</strain>
    </source>
</reference>
<feature type="region of interest" description="Disordered" evidence="6">
    <location>
        <begin position="304"/>
        <end position="409"/>
    </location>
</feature>
<dbReference type="Pfam" id="PF04658">
    <property type="entry name" value="TAFII55_N"/>
    <property type="match status" value="1"/>
</dbReference>
<feature type="compositionally biased region" description="Acidic residues" evidence="6">
    <location>
        <begin position="335"/>
        <end position="360"/>
    </location>
</feature>
<evidence type="ECO:0000256" key="4">
    <source>
        <dbReference type="ARBA" id="ARBA00023163"/>
    </source>
</evidence>
<comment type="caution">
    <text evidence="8">The sequence shown here is derived from an EMBL/GenBank/DDBJ whole genome shotgun (WGS) entry which is preliminary data.</text>
</comment>
<feature type="compositionally biased region" description="Polar residues" evidence="6">
    <location>
        <begin position="63"/>
        <end position="73"/>
    </location>
</feature>
<keyword evidence="4" id="KW-0804">Transcription</keyword>
<dbReference type="InterPro" id="IPR006751">
    <property type="entry name" value="TAFII55_prot_cons_reg"/>
</dbReference>
<accession>A0A9P6HNZ4</accession>
<dbReference type="GO" id="GO:0005669">
    <property type="term" value="C:transcription factor TFIID complex"/>
    <property type="evidence" value="ECO:0007669"/>
    <property type="project" value="InterPro"/>
</dbReference>
<dbReference type="SMART" id="SM01370">
    <property type="entry name" value="TAFII55_N"/>
    <property type="match status" value="1"/>
</dbReference>
<name>A0A9P6HNZ4_9AGAM</name>
<comment type="similarity">
    <text evidence="2">Belongs to the TAF7 family.</text>
</comment>